<evidence type="ECO:0000256" key="1">
    <source>
        <dbReference type="SAM" id="MobiDB-lite"/>
    </source>
</evidence>
<dbReference type="Proteomes" id="UP000663193">
    <property type="component" value="Chromosome 8"/>
</dbReference>
<accession>A0A7U2F442</accession>
<feature type="domain" description="Cell wall protein YJL171C/Tos1 C-terminal" evidence="2">
    <location>
        <begin position="149"/>
        <end position="379"/>
    </location>
</feature>
<keyword evidence="4" id="KW-1185">Reference proteome</keyword>
<dbReference type="InterPro" id="IPR018805">
    <property type="entry name" value="YJL171C/Tos1_C"/>
</dbReference>
<evidence type="ECO:0000259" key="2">
    <source>
        <dbReference type="Pfam" id="PF10287"/>
    </source>
</evidence>
<dbReference type="OMA" id="NQDMPAI"/>
<evidence type="ECO:0000313" key="3">
    <source>
        <dbReference type="EMBL" id="QRC98327.1"/>
    </source>
</evidence>
<dbReference type="AlphaFoldDB" id="A0A7U2F442"/>
<dbReference type="PANTHER" id="PTHR31737:SF2">
    <property type="entry name" value="PROTEIN TOS1"/>
    <property type="match status" value="1"/>
</dbReference>
<feature type="compositionally biased region" description="Polar residues" evidence="1">
    <location>
        <begin position="116"/>
        <end position="135"/>
    </location>
</feature>
<name>A0A7U2F442_PHANO</name>
<proteinExistence type="predicted"/>
<protein>
    <recommendedName>
        <fullName evidence="2">Cell wall protein YJL171C/Tos1 C-terminal domain-containing protein</fullName>
    </recommendedName>
</protein>
<evidence type="ECO:0000313" key="4">
    <source>
        <dbReference type="Proteomes" id="UP000663193"/>
    </source>
</evidence>
<dbReference type="EMBL" id="CP069030">
    <property type="protein sequence ID" value="QRC98327.1"/>
    <property type="molecule type" value="Genomic_DNA"/>
</dbReference>
<dbReference type="Pfam" id="PF10287">
    <property type="entry name" value="YJL171C_Tos1_C"/>
    <property type="match status" value="1"/>
</dbReference>
<gene>
    <name evidence="3" type="ORF">JI435_044000</name>
</gene>
<dbReference type="PANTHER" id="PTHR31737">
    <property type="entry name" value="PROTEIN TOS1"/>
    <property type="match status" value="1"/>
</dbReference>
<dbReference type="VEuPathDB" id="FungiDB:JI435_044000"/>
<feature type="region of interest" description="Disordered" evidence="1">
    <location>
        <begin position="81"/>
        <end position="144"/>
    </location>
</feature>
<organism evidence="3 4">
    <name type="scientific">Phaeosphaeria nodorum (strain SN15 / ATCC MYA-4574 / FGSC 10173)</name>
    <name type="common">Glume blotch fungus</name>
    <name type="synonym">Parastagonospora nodorum</name>
    <dbReference type="NCBI Taxonomy" id="321614"/>
    <lineage>
        <taxon>Eukaryota</taxon>
        <taxon>Fungi</taxon>
        <taxon>Dikarya</taxon>
        <taxon>Ascomycota</taxon>
        <taxon>Pezizomycotina</taxon>
        <taxon>Dothideomycetes</taxon>
        <taxon>Pleosporomycetidae</taxon>
        <taxon>Pleosporales</taxon>
        <taxon>Pleosporineae</taxon>
        <taxon>Phaeosphaeriaceae</taxon>
        <taxon>Parastagonospora</taxon>
    </lineage>
</organism>
<dbReference type="OrthoDB" id="118256at2759"/>
<sequence length="397" mass="44154">MYNRTTYVDPNKGICGHETVGYGGTDELTPLFGEVVLSVAYRHRSAKSRQVSMHLRGPMNVSQLAVYQLPGDMHTLQKRHTVPFYNRQRATEKRKTNTKKLLQQSALAKPSHRRTLTVTSEPNEEPQGTPTTKQADTAPGRGSIRRAADWNRVAYYTSASPADATGLSFLANLGDPRKSGTFDYAFGNSLSYVSSNGGVVAPESMPFDGTLATSEREIAVFSDKACDQDCPYWRPNATSHFGWAGSSKAFFIEFQMDHYQNTGTDQGMISDAPAWWFLNAAIPRILQYGSDRNNVPCSCWSTGCGEFDAFEVLGKGEERAKSTLHRQGNLEGGDSNYFRRPVGRMLKFAVIWTFPNITALVLDDDFDFSESLSDDQIRQLVSYDPDSWVHSLFAIGD</sequence>
<reference evidence="4" key="1">
    <citation type="journal article" date="2021" name="BMC Genomics">
        <title>Chromosome-level genome assembly and manually-curated proteome of model necrotroph Parastagonospora nodorum Sn15 reveals a genome-wide trove of candidate effector homologs, and redundancy of virulence-related functions within an accessory chromosome.</title>
        <authorList>
            <person name="Bertazzoni S."/>
            <person name="Jones D.A.B."/>
            <person name="Phan H.T."/>
            <person name="Tan K.-C."/>
            <person name="Hane J.K."/>
        </authorList>
    </citation>
    <scope>NUCLEOTIDE SEQUENCE [LARGE SCALE GENOMIC DNA]</scope>
    <source>
        <strain evidence="4">SN15 / ATCC MYA-4574 / FGSC 10173)</strain>
    </source>
</reference>